<feature type="compositionally biased region" description="Polar residues" evidence="1">
    <location>
        <begin position="81"/>
        <end position="106"/>
    </location>
</feature>
<protein>
    <submittedName>
        <fullName evidence="3">Uncharacterized protein</fullName>
    </submittedName>
</protein>
<dbReference type="AlphaFoldDB" id="A0A3M9Y3L2"/>
<feature type="compositionally biased region" description="Acidic residues" evidence="1">
    <location>
        <begin position="135"/>
        <end position="150"/>
    </location>
</feature>
<sequence length="569" mass="63130">MSSGKLQSDQSPTEEPPPADAAHVAPKAIRCDRRPRTSAATGGAESFSSVAERLEKIESLMDVLTGDPHTRSRIDEHFTQARRTPSTTSGKTLTAHQDHQTIQATTPSSLHSNSQPSSLHNTQSSTPQYRKVEGVADDDGEANDSGDIEAEGPSSLSAHSKFAADYIEGIVALNGGESSSGDTLGLLNDLQHKILVVRKNQRSLKHRLPTLGEASLSTRSHKDMIPLDVAIQLLRKSRSLLGEPHMMKDEGENLIEREKQYVNVFALVLGSYCYIQVRMARLAGMIYTDLYSAQSLLLDSETRRASMESLSRHAREIHEDTLASKAHFERLGYYETSRPCLEYLFIGDEVAHFSVLTMIHRAAPSESLAQPFSNECIAYARQAFARHDSFDKSKRPVLFSYMNWALLFLPFIPFFVLFCNVVENGSRDDLKRLEIFVQSIGAASEDPGLADHYQLFGAFYNAAQQYTDSRTDILLPKQTREELDQWMESYLSPLGLQGQMNFAQPSQGDIEGDGVQMSSQGGPIIMAGASTDESGLVHYHGYPAEQLQNLNWFGMNQQHSMDMMNIDSS</sequence>
<evidence type="ECO:0000313" key="4">
    <source>
        <dbReference type="Proteomes" id="UP000267145"/>
    </source>
</evidence>
<proteinExistence type="predicted"/>
<feature type="compositionally biased region" description="Polar residues" evidence="1">
    <location>
        <begin position="1"/>
        <end position="13"/>
    </location>
</feature>
<dbReference type="STRING" id="1051616.A0A3M9Y3L2"/>
<keyword evidence="4" id="KW-1185">Reference proteome</keyword>
<dbReference type="GeneID" id="39613015"/>
<dbReference type="RefSeq" id="XP_028493019.1">
    <property type="nucleotide sequence ID" value="XM_028643401.1"/>
</dbReference>
<feature type="transmembrane region" description="Helical" evidence="2">
    <location>
        <begin position="401"/>
        <end position="422"/>
    </location>
</feature>
<feature type="region of interest" description="Disordered" evidence="1">
    <location>
        <begin position="62"/>
        <end position="156"/>
    </location>
</feature>
<feature type="region of interest" description="Disordered" evidence="1">
    <location>
        <begin position="1"/>
        <end position="49"/>
    </location>
</feature>
<evidence type="ECO:0000256" key="2">
    <source>
        <dbReference type="SAM" id="Phobius"/>
    </source>
</evidence>
<keyword evidence="2" id="KW-0472">Membrane</keyword>
<organism evidence="3 4">
    <name type="scientific">Verticillium nonalfalfae</name>
    <dbReference type="NCBI Taxonomy" id="1051616"/>
    <lineage>
        <taxon>Eukaryota</taxon>
        <taxon>Fungi</taxon>
        <taxon>Dikarya</taxon>
        <taxon>Ascomycota</taxon>
        <taxon>Pezizomycotina</taxon>
        <taxon>Sordariomycetes</taxon>
        <taxon>Hypocreomycetidae</taxon>
        <taxon>Glomerellales</taxon>
        <taxon>Plectosphaerellaceae</taxon>
        <taxon>Verticillium</taxon>
    </lineage>
</organism>
<accession>A0A3M9Y3L2</accession>
<dbReference type="CDD" id="cd12148">
    <property type="entry name" value="fungal_TF_MHR"/>
    <property type="match status" value="1"/>
</dbReference>
<comment type="caution">
    <text evidence="3">The sequence shown here is derived from an EMBL/GenBank/DDBJ whole genome shotgun (WGS) entry which is preliminary data.</text>
</comment>
<evidence type="ECO:0000256" key="1">
    <source>
        <dbReference type="SAM" id="MobiDB-lite"/>
    </source>
</evidence>
<evidence type="ECO:0000313" key="3">
    <source>
        <dbReference type="EMBL" id="RNJ54861.1"/>
    </source>
</evidence>
<reference evidence="3 4" key="1">
    <citation type="submission" date="2018-10" db="EMBL/GenBank/DDBJ databases">
        <title>Genome sequence of Verticillium nonalfalfae VnAa140.</title>
        <authorList>
            <person name="Stajich J.E."/>
            <person name="Kasson M.T."/>
        </authorList>
    </citation>
    <scope>NUCLEOTIDE SEQUENCE [LARGE SCALE GENOMIC DNA]</scope>
    <source>
        <strain evidence="3 4">VnAa140</strain>
    </source>
</reference>
<feature type="compositionally biased region" description="Low complexity" evidence="1">
    <location>
        <begin position="107"/>
        <end position="121"/>
    </location>
</feature>
<name>A0A3M9Y3L2_9PEZI</name>
<dbReference type="Proteomes" id="UP000267145">
    <property type="component" value="Unassembled WGS sequence"/>
</dbReference>
<feature type="compositionally biased region" description="Basic and acidic residues" evidence="1">
    <location>
        <begin position="68"/>
        <end position="79"/>
    </location>
</feature>
<dbReference type="EMBL" id="RBVV01000091">
    <property type="protein sequence ID" value="RNJ54861.1"/>
    <property type="molecule type" value="Genomic_DNA"/>
</dbReference>
<gene>
    <name evidence="3" type="ORF">D7B24_009326</name>
</gene>
<keyword evidence="2" id="KW-1133">Transmembrane helix</keyword>
<keyword evidence="2" id="KW-0812">Transmembrane</keyword>